<proteinExistence type="predicted"/>
<dbReference type="KEGG" id="luo:HHL09_00530"/>
<evidence type="ECO:0000313" key="1">
    <source>
        <dbReference type="EMBL" id="QJE94331.1"/>
    </source>
</evidence>
<evidence type="ECO:0000313" key="2">
    <source>
        <dbReference type="Proteomes" id="UP000501812"/>
    </source>
</evidence>
<keyword evidence="2" id="KW-1185">Reference proteome</keyword>
<dbReference type="RefSeq" id="WP_169452552.1">
    <property type="nucleotide sequence ID" value="NZ_CP051774.1"/>
</dbReference>
<name>A0A858RCG0_9BACT</name>
<protein>
    <submittedName>
        <fullName evidence="1">Uncharacterized protein</fullName>
    </submittedName>
</protein>
<reference evidence="1 2" key="1">
    <citation type="submission" date="2020-04" db="EMBL/GenBank/DDBJ databases">
        <title>Luteolibacter sp. G-1-1-1 isolated from soil.</title>
        <authorList>
            <person name="Dahal R.H."/>
        </authorList>
    </citation>
    <scope>NUCLEOTIDE SEQUENCE [LARGE SCALE GENOMIC DNA]</scope>
    <source>
        <strain evidence="1 2">G-1-1-1</strain>
    </source>
</reference>
<organism evidence="1 2">
    <name type="scientific">Luteolibacter luteus</name>
    <dbReference type="NCBI Taxonomy" id="2728835"/>
    <lineage>
        <taxon>Bacteria</taxon>
        <taxon>Pseudomonadati</taxon>
        <taxon>Verrucomicrobiota</taxon>
        <taxon>Verrucomicrobiia</taxon>
        <taxon>Verrucomicrobiales</taxon>
        <taxon>Verrucomicrobiaceae</taxon>
        <taxon>Luteolibacter</taxon>
    </lineage>
</organism>
<sequence>MLATLLPLHAAELVYEGFNYPASAAITAEEGGSGWNAGWTQDGDSGVASAAGMTYTDSLGNVLDVSGLGMETTGAATTRNFRTVANGPLGDVWISFLYQLPASNSLFEGITFYRGSAAQFAISNTSVDTSATITLGNSVSGANASTHRGIFGSTHFVVLHLIEGGGTGGADKVEAFIDPAFSATPSVPDASIQSANLDFDTIRIAGQNGATLFIDEFRIGSSFADVSPHTVGGDPDTDGDGLTDNQETVLGLDPFTPNTALIAAIKANPAYFGLFSSSSILSQGKGGIILPKTAEDPVGFTFEVQRSTNLSSWSELDTFSPSVALPAGKNFLRVTFDTP</sequence>
<accession>A0A858RCG0</accession>
<dbReference type="EMBL" id="CP051774">
    <property type="protein sequence ID" value="QJE94331.1"/>
    <property type="molecule type" value="Genomic_DNA"/>
</dbReference>
<dbReference type="Proteomes" id="UP000501812">
    <property type="component" value="Chromosome"/>
</dbReference>
<dbReference type="AlphaFoldDB" id="A0A858RCG0"/>
<gene>
    <name evidence="1" type="ORF">HHL09_00530</name>
</gene>